<reference evidence="2 3" key="1">
    <citation type="journal article" date="2016" name="Proc. Natl. Acad. Sci. U.S.A.">
        <title>Comparative genomics of biotechnologically important yeasts.</title>
        <authorList>
            <person name="Riley R."/>
            <person name="Haridas S."/>
            <person name="Wolfe K.H."/>
            <person name="Lopes M.R."/>
            <person name="Hittinger C.T."/>
            <person name="Goeker M."/>
            <person name="Salamov A.A."/>
            <person name="Wisecaver J.H."/>
            <person name="Long T.M."/>
            <person name="Calvey C.H."/>
            <person name="Aerts A.L."/>
            <person name="Barry K.W."/>
            <person name="Choi C."/>
            <person name="Clum A."/>
            <person name="Coughlan A.Y."/>
            <person name="Deshpande S."/>
            <person name="Douglass A.P."/>
            <person name="Hanson S.J."/>
            <person name="Klenk H.-P."/>
            <person name="LaButti K.M."/>
            <person name="Lapidus A."/>
            <person name="Lindquist E.A."/>
            <person name="Lipzen A.M."/>
            <person name="Meier-Kolthoff J.P."/>
            <person name="Ohm R.A."/>
            <person name="Otillar R.P."/>
            <person name="Pangilinan J.L."/>
            <person name="Peng Y."/>
            <person name="Rokas A."/>
            <person name="Rosa C.A."/>
            <person name="Scheuner C."/>
            <person name="Sibirny A.A."/>
            <person name="Slot J.C."/>
            <person name="Stielow J.B."/>
            <person name="Sun H."/>
            <person name="Kurtzman C.P."/>
            <person name="Blackwell M."/>
            <person name="Grigoriev I.V."/>
            <person name="Jeffries T.W."/>
        </authorList>
    </citation>
    <scope>NUCLEOTIDE SEQUENCE [LARGE SCALE GENOMIC DNA]</scope>
    <source>
        <strain evidence="2 3">DSM 6958</strain>
    </source>
</reference>
<sequence>MESSHRGNVPPSVINTTNNDIGGAQEAMGEHATPGIPEAKESINHNNERQKSHESSDSLFERVQKHTLSDSQPNDHDDSHSHLHDRIESEQPLAESYIEAKRQRIIPHVHEHQASPHDTDNNELQIAVPLLQQGSSNIHEDITNNASNSPVLAHGRSTLFDQQQQQKDKNTLGLASSSIDIQLRNQTHSDNEQHVLDRTNEINNQIQLIGNASNDVEQHNSNQPIPEDRRTSPLRSPTNEALNDIANAIHDQSNVINNEVTSLKNH</sequence>
<evidence type="ECO:0000313" key="3">
    <source>
        <dbReference type="Proteomes" id="UP000095009"/>
    </source>
</evidence>
<dbReference type="AlphaFoldDB" id="A0A1E3PQ54"/>
<keyword evidence="3" id="KW-1185">Reference proteome</keyword>
<name>A0A1E3PQ54_9ASCO</name>
<dbReference type="EMBL" id="KV454407">
    <property type="protein sequence ID" value="ODQ67569.1"/>
    <property type="molecule type" value="Genomic_DNA"/>
</dbReference>
<protein>
    <submittedName>
        <fullName evidence="2">Uncharacterized protein</fullName>
    </submittedName>
</protein>
<organism evidence="2 3">
    <name type="scientific">Nadsonia fulvescens var. elongata DSM 6958</name>
    <dbReference type="NCBI Taxonomy" id="857566"/>
    <lineage>
        <taxon>Eukaryota</taxon>
        <taxon>Fungi</taxon>
        <taxon>Dikarya</taxon>
        <taxon>Ascomycota</taxon>
        <taxon>Saccharomycotina</taxon>
        <taxon>Dipodascomycetes</taxon>
        <taxon>Dipodascales</taxon>
        <taxon>Dipodascales incertae sedis</taxon>
        <taxon>Nadsonia</taxon>
    </lineage>
</organism>
<feature type="region of interest" description="Disordered" evidence="1">
    <location>
        <begin position="214"/>
        <end position="236"/>
    </location>
</feature>
<proteinExistence type="predicted"/>
<feature type="region of interest" description="Disordered" evidence="1">
    <location>
        <begin position="1"/>
        <end position="88"/>
    </location>
</feature>
<feature type="compositionally biased region" description="Basic and acidic residues" evidence="1">
    <location>
        <begin position="38"/>
        <end position="88"/>
    </location>
</feature>
<gene>
    <name evidence="2" type="ORF">NADFUDRAFT_82013</name>
</gene>
<evidence type="ECO:0000313" key="2">
    <source>
        <dbReference type="EMBL" id="ODQ67569.1"/>
    </source>
</evidence>
<accession>A0A1E3PQ54</accession>
<dbReference type="Proteomes" id="UP000095009">
    <property type="component" value="Unassembled WGS sequence"/>
</dbReference>
<feature type="non-terminal residue" evidence="2">
    <location>
        <position position="266"/>
    </location>
</feature>
<evidence type="ECO:0000256" key="1">
    <source>
        <dbReference type="SAM" id="MobiDB-lite"/>
    </source>
</evidence>
<feature type="compositionally biased region" description="Polar residues" evidence="1">
    <location>
        <begin position="214"/>
        <end position="224"/>
    </location>
</feature>